<name>A0A394CKF8_LUPAN</name>
<evidence type="ECO:0000256" key="10">
    <source>
        <dbReference type="ARBA" id="ARBA00023211"/>
    </source>
</evidence>
<feature type="binding site" evidence="12">
    <location>
        <position position="141"/>
    </location>
    <ligand>
        <name>Mn(2+)</name>
        <dbReference type="ChEBI" id="CHEBI:29035"/>
    </ligand>
</feature>
<evidence type="ECO:0000256" key="11">
    <source>
        <dbReference type="PIRSR" id="PIRSR601929-1"/>
    </source>
</evidence>
<keyword evidence="6 14" id="KW-0732">Signal</keyword>
<evidence type="ECO:0000256" key="12">
    <source>
        <dbReference type="PIRSR" id="PIRSR601929-2"/>
    </source>
</evidence>
<dbReference type="KEGG" id="lang:109347186"/>
<feature type="disulfide bond" evidence="13">
    <location>
        <begin position="21"/>
        <end position="36"/>
    </location>
</feature>
<dbReference type="CDD" id="cd02241">
    <property type="entry name" value="cupin_OxOx"/>
    <property type="match status" value="1"/>
</dbReference>
<keyword evidence="7 13" id="KW-1015">Disulfide bond</keyword>
<evidence type="ECO:0000256" key="4">
    <source>
        <dbReference type="ARBA" id="ARBA00022525"/>
    </source>
</evidence>
<feature type="signal peptide" evidence="14">
    <location>
        <begin position="1"/>
        <end position="17"/>
    </location>
</feature>
<dbReference type="SUPFAM" id="SSF51182">
    <property type="entry name" value="RmlC-like cupins"/>
    <property type="match status" value="1"/>
</dbReference>
<dbReference type="OrthoDB" id="1921208at2759"/>
<evidence type="ECO:0000256" key="5">
    <source>
        <dbReference type="ARBA" id="ARBA00022723"/>
    </source>
</evidence>
<evidence type="ECO:0000313" key="17">
    <source>
        <dbReference type="EMBL" id="OIW11818.1"/>
    </source>
</evidence>
<accession>A0A394CKF8</accession>
<evidence type="ECO:0000256" key="14">
    <source>
        <dbReference type="RuleBase" id="RU366015"/>
    </source>
</evidence>
<evidence type="ECO:0000256" key="13">
    <source>
        <dbReference type="PIRSR" id="PIRSR601929-3"/>
    </source>
</evidence>
<evidence type="ECO:0000313" key="18">
    <source>
        <dbReference type="Proteomes" id="UP000188354"/>
    </source>
</evidence>
<dbReference type="EMBL" id="CM007365">
    <property type="protein sequence ID" value="OIW11818.1"/>
    <property type="molecule type" value="Genomic_DNA"/>
</dbReference>
<keyword evidence="18" id="KW-1185">Reference proteome</keyword>
<keyword evidence="9" id="KW-0325">Glycoprotein</keyword>
<dbReference type="InterPro" id="IPR011051">
    <property type="entry name" value="RmlC_Cupin_sf"/>
</dbReference>
<evidence type="ECO:0000256" key="3">
    <source>
        <dbReference type="ARBA" id="ARBA00022523"/>
    </source>
</evidence>
<feature type="chain" id="PRO_5033869699" description="Germin-like protein" evidence="14">
    <location>
        <begin position="18"/>
        <end position="203"/>
    </location>
</feature>
<dbReference type="STRING" id="3871.A0A394CKF8"/>
<keyword evidence="5 11" id="KW-0479">Metal-binding</keyword>
<comment type="subcellular location">
    <subcellularLocation>
        <location evidence="1 14">Secreted</location>
        <location evidence="1 14">Extracellular space</location>
        <location evidence="1 14">Apoplast</location>
    </subcellularLocation>
</comment>
<keyword evidence="3 14" id="KW-0052">Apoplast</keyword>
<evidence type="ECO:0000256" key="8">
    <source>
        <dbReference type="ARBA" id="ARBA00023170"/>
    </source>
</evidence>
<dbReference type="Gramene" id="OIW11818">
    <property type="protein sequence ID" value="OIW11818"/>
    <property type="gene ID" value="TanjilG_07299"/>
</dbReference>
<dbReference type="InterPro" id="IPR019780">
    <property type="entry name" value="Germin_Mn-BS"/>
</dbReference>
<dbReference type="InterPro" id="IPR006045">
    <property type="entry name" value="Cupin_1"/>
</dbReference>
<feature type="binding site" evidence="11">
    <location>
        <position position="102"/>
    </location>
    <ligand>
        <name>oxalate</name>
        <dbReference type="ChEBI" id="CHEBI:30623"/>
    </ligand>
</feature>
<dbReference type="GO" id="GO:0048046">
    <property type="term" value="C:apoplast"/>
    <property type="evidence" value="ECO:0007669"/>
    <property type="project" value="UniProtKB-SubCell"/>
</dbReference>
<feature type="binding site" evidence="12">
    <location>
        <position position="95"/>
    </location>
    <ligand>
        <name>Mn(2+)</name>
        <dbReference type="ChEBI" id="CHEBI:29035"/>
    </ligand>
</feature>
<dbReference type="InterPro" id="IPR001929">
    <property type="entry name" value="Germin"/>
</dbReference>
<dbReference type="EMBL" id="CM007365">
    <property type="protein sequence ID" value="OIW11817.1"/>
    <property type="molecule type" value="Genomic_DNA"/>
</dbReference>
<dbReference type="Gramene" id="OIW11817">
    <property type="protein sequence ID" value="OIW11817"/>
    <property type="gene ID" value="TanjilG_07298"/>
</dbReference>
<dbReference type="PRINTS" id="PR00325">
    <property type="entry name" value="GERMIN"/>
</dbReference>
<protein>
    <recommendedName>
        <fullName evidence="14">Germin-like protein</fullName>
    </recommendedName>
</protein>
<keyword evidence="8" id="KW-0675">Receptor</keyword>
<sequence>MFRILLLLSLFLSTSHASDFCVADLKGVKSPAGYPCKSHVTVDDFVFSGFRAGNTSNVFKAALTPAFVDEFPGVNGLGFSAARLDLDIGGIIPMHSHPGGSELLIMVSGQITAGFVASDNSVFLKTLSKGDLMIFPQGLLHFQLNAGNTKATAIFAYSSTNPGAQLLDLALFGNNLDSTLVQKSTFLDAAQVKKLKGAFGGSY</sequence>
<organism evidence="17 18">
    <name type="scientific">Lupinus angustifolius</name>
    <name type="common">Narrow-leaved blue lupine</name>
    <dbReference type="NCBI Taxonomy" id="3871"/>
    <lineage>
        <taxon>Eukaryota</taxon>
        <taxon>Viridiplantae</taxon>
        <taxon>Streptophyta</taxon>
        <taxon>Embryophyta</taxon>
        <taxon>Tracheophyta</taxon>
        <taxon>Spermatophyta</taxon>
        <taxon>Magnoliopsida</taxon>
        <taxon>eudicotyledons</taxon>
        <taxon>Gunneridae</taxon>
        <taxon>Pentapetalae</taxon>
        <taxon>rosids</taxon>
        <taxon>fabids</taxon>
        <taxon>Fabales</taxon>
        <taxon>Fabaceae</taxon>
        <taxon>Papilionoideae</taxon>
        <taxon>50 kb inversion clade</taxon>
        <taxon>genistoids sensu lato</taxon>
        <taxon>core genistoids</taxon>
        <taxon>Genisteae</taxon>
        <taxon>Lupinus</taxon>
    </lineage>
</organism>
<proteinExistence type="inferred from homology"/>
<dbReference type="GO" id="GO:0030145">
    <property type="term" value="F:manganese ion binding"/>
    <property type="evidence" value="ECO:0007669"/>
    <property type="project" value="UniProtKB-UniRule"/>
</dbReference>
<feature type="domain" description="Cupin type-1" evidence="15">
    <location>
        <begin position="48"/>
        <end position="193"/>
    </location>
</feature>
<dbReference type="Gene3D" id="2.60.120.10">
    <property type="entry name" value="Jelly Rolls"/>
    <property type="match status" value="1"/>
</dbReference>
<dbReference type="InterPro" id="IPR014710">
    <property type="entry name" value="RmlC-like_jellyroll"/>
</dbReference>
<evidence type="ECO:0000256" key="1">
    <source>
        <dbReference type="ARBA" id="ARBA00004271"/>
    </source>
</evidence>
<dbReference type="FunFam" id="2.60.120.10:FF:000047">
    <property type="entry name" value="Auxin-binding protein ABP19a"/>
    <property type="match status" value="1"/>
</dbReference>
<dbReference type="Pfam" id="PF00190">
    <property type="entry name" value="Cupin_1"/>
    <property type="match status" value="1"/>
</dbReference>
<evidence type="ECO:0000259" key="15">
    <source>
        <dbReference type="SMART" id="SM00835"/>
    </source>
</evidence>
<dbReference type="Proteomes" id="UP000188354">
    <property type="component" value="Chromosome LG05"/>
</dbReference>
<dbReference type="PROSITE" id="PS00725">
    <property type="entry name" value="GERMIN"/>
    <property type="match status" value="1"/>
</dbReference>
<feature type="binding site" evidence="12">
    <location>
        <position position="97"/>
    </location>
    <ligand>
        <name>Mn(2+)</name>
        <dbReference type="ChEBI" id="CHEBI:29035"/>
    </ligand>
</feature>
<evidence type="ECO:0000256" key="7">
    <source>
        <dbReference type="ARBA" id="ARBA00023157"/>
    </source>
</evidence>
<dbReference type="SMART" id="SM00835">
    <property type="entry name" value="Cupin_1"/>
    <property type="match status" value="1"/>
</dbReference>
<dbReference type="KEGG" id="lang:109347187"/>
<evidence type="ECO:0000313" key="16">
    <source>
        <dbReference type="EMBL" id="OIW11817.1"/>
    </source>
</evidence>
<evidence type="ECO:0000256" key="6">
    <source>
        <dbReference type="ARBA" id="ARBA00022729"/>
    </source>
</evidence>
<comment type="similarity">
    <text evidence="2 14">Belongs to the germin family.</text>
</comment>
<dbReference type="AlphaFoldDB" id="A0A394CKF8"/>
<evidence type="ECO:0000256" key="2">
    <source>
        <dbReference type="ARBA" id="ARBA00007456"/>
    </source>
</evidence>
<gene>
    <name evidence="16" type="ORF">TanjilG_07298</name>
    <name evidence="17" type="ORF">TanjilG_07299</name>
</gene>
<keyword evidence="10 11" id="KW-0464">Manganese</keyword>
<evidence type="ECO:0000256" key="9">
    <source>
        <dbReference type="ARBA" id="ARBA00023180"/>
    </source>
</evidence>
<feature type="binding site" evidence="11">
    <location>
        <position position="97"/>
    </location>
    <ligand>
        <name>oxalate</name>
        <dbReference type="ChEBI" id="CHEBI:30623"/>
    </ligand>
</feature>
<reference evidence="17 18" key="1">
    <citation type="journal article" date="2017" name="Plant Biotechnol. J.">
        <title>A comprehensive draft genome sequence for lupin (Lupinus angustifolius), an emerging health food: insights into plant-microbe interactions and legume evolution.</title>
        <authorList>
            <person name="Hane J.K."/>
            <person name="Ming Y."/>
            <person name="Kamphuis L.G."/>
            <person name="Nelson M.N."/>
            <person name="Garg G."/>
            <person name="Atkins C.A."/>
            <person name="Bayer P.E."/>
            <person name="Bravo A."/>
            <person name="Bringans S."/>
            <person name="Cannon S."/>
            <person name="Edwards D."/>
            <person name="Foley R."/>
            <person name="Gao L.L."/>
            <person name="Harrison M.J."/>
            <person name="Huang W."/>
            <person name="Hurgobin B."/>
            <person name="Li S."/>
            <person name="Liu C.W."/>
            <person name="McGrath A."/>
            <person name="Morahan G."/>
            <person name="Murray J."/>
            <person name="Weller J."/>
            <person name="Jian J."/>
            <person name="Singh K.B."/>
        </authorList>
    </citation>
    <scope>NUCLEOTIDE SEQUENCE [LARGE SCALE GENOMIC DNA]</scope>
    <source>
        <strain evidence="18">cv. Tanjil</strain>
        <tissue evidence="17">Whole plant</tissue>
    </source>
</reference>
<keyword evidence="4 14" id="KW-0964">Secreted</keyword>
<feature type="binding site" evidence="12">
    <location>
        <position position="102"/>
    </location>
    <ligand>
        <name>Mn(2+)</name>
        <dbReference type="ChEBI" id="CHEBI:29035"/>
    </ligand>
</feature>
<dbReference type="PANTHER" id="PTHR31238">
    <property type="entry name" value="GERMIN-LIKE PROTEIN SUBFAMILY 3 MEMBER 3"/>
    <property type="match status" value="1"/>
</dbReference>